<reference evidence="9 10" key="1">
    <citation type="submission" date="2019-06" db="EMBL/GenBank/DDBJ databases">
        <title>Sequencing the genomes of 1000 actinobacteria strains.</title>
        <authorList>
            <person name="Klenk H.-P."/>
        </authorList>
    </citation>
    <scope>NUCLEOTIDE SEQUENCE [LARGE SCALE GENOMIC DNA]</scope>
    <source>
        <strain evidence="9 10">DSM 19560</strain>
    </source>
</reference>
<dbReference type="AlphaFoldDB" id="A0A561E123"/>
<keyword evidence="4" id="KW-0804">Transcription</keyword>
<keyword evidence="1" id="KW-0678">Repressor</keyword>
<dbReference type="Proteomes" id="UP000318297">
    <property type="component" value="Unassembled WGS sequence"/>
</dbReference>
<evidence type="ECO:0000256" key="1">
    <source>
        <dbReference type="ARBA" id="ARBA00022491"/>
    </source>
</evidence>
<name>A0A561E123_9MICO</name>
<dbReference type="GO" id="GO:0003700">
    <property type="term" value="F:DNA-binding transcription factor activity"/>
    <property type="evidence" value="ECO:0007669"/>
    <property type="project" value="InterPro"/>
</dbReference>
<comment type="caution">
    <text evidence="9">The sequence shown here is derived from an EMBL/GenBank/DDBJ whole genome shotgun (WGS) entry which is preliminary data.</text>
</comment>
<dbReference type="FunFam" id="1.10.10.60:FF:000132">
    <property type="entry name" value="AraC family transcriptional regulator"/>
    <property type="match status" value="1"/>
</dbReference>
<evidence type="ECO:0000259" key="8">
    <source>
        <dbReference type="PROSITE" id="PS01124"/>
    </source>
</evidence>
<evidence type="ECO:0000256" key="3">
    <source>
        <dbReference type="ARBA" id="ARBA00023125"/>
    </source>
</evidence>
<dbReference type="SUPFAM" id="SSF46689">
    <property type="entry name" value="Homeodomain-like"/>
    <property type="match status" value="2"/>
</dbReference>
<sequence>MPIAPTHTIAHAGGDTIDRHQHDDHQLVYVSSGVVAINTEAGAWVAGNDRALWIPAHTWHQHRFYGAGNLHTVGFSAAHSPLPVNAPTVIAVEPLLRELLIALTADGLTEAHARRIRGVMTDRMRQAHHAPFVLPVAHDRRLAHACHLVEADLAHPRSMAWLATQTNTSERVLSRLFRDEFGMTYPQWRTQLRLFSAMVLLAENHTVTDTARATGWATTSAFIDTFARTLGATPGEYRGKRSSERRGGSPGPWAK</sequence>
<feature type="compositionally biased region" description="Basic and acidic residues" evidence="7">
    <location>
        <begin position="237"/>
        <end position="247"/>
    </location>
</feature>
<keyword evidence="2" id="KW-0805">Transcription regulation</keyword>
<dbReference type="EMBL" id="VIVQ01000003">
    <property type="protein sequence ID" value="TWE09292.1"/>
    <property type="molecule type" value="Genomic_DNA"/>
</dbReference>
<keyword evidence="10" id="KW-1185">Reference proteome</keyword>
<dbReference type="InterPro" id="IPR018060">
    <property type="entry name" value="HTH_AraC"/>
</dbReference>
<gene>
    <name evidence="9" type="ORF">BKA23_2992</name>
</gene>
<protein>
    <recommendedName>
        <fullName evidence="5">HTH-type transcriptional regulator RipA</fullName>
    </recommendedName>
    <alternativeName>
        <fullName evidence="6">Repressor of iron proteins A</fullName>
    </alternativeName>
</protein>
<dbReference type="InterPro" id="IPR013096">
    <property type="entry name" value="Cupin_2"/>
</dbReference>
<dbReference type="Gene3D" id="1.10.10.60">
    <property type="entry name" value="Homeodomain-like"/>
    <property type="match status" value="2"/>
</dbReference>
<evidence type="ECO:0000256" key="6">
    <source>
        <dbReference type="ARBA" id="ARBA00079449"/>
    </source>
</evidence>
<keyword evidence="3" id="KW-0238">DNA-binding</keyword>
<dbReference type="InterPro" id="IPR009057">
    <property type="entry name" value="Homeodomain-like_sf"/>
</dbReference>
<dbReference type="RefSeq" id="WP_211841741.1">
    <property type="nucleotide sequence ID" value="NZ_VIVQ01000003.1"/>
</dbReference>
<dbReference type="GO" id="GO:0043565">
    <property type="term" value="F:sequence-specific DNA binding"/>
    <property type="evidence" value="ECO:0007669"/>
    <property type="project" value="InterPro"/>
</dbReference>
<dbReference type="SUPFAM" id="SSF51182">
    <property type="entry name" value="RmlC-like cupins"/>
    <property type="match status" value="1"/>
</dbReference>
<dbReference type="PANTHER" id="PTHR11019">
    <property type="entry name" value="HTH-TYPE TRANSCRIPTIONAL REGULATOR NIMR"/>
    <property type="match status" value="1"/>
</dbReference>
<dbReference type="Pfam" id="PF07883">
    <property type="entry name" value="Cupin_2"/>
    <property type="match status" value="1"/>
</dbReference>
<evidence type="ECO:0000313" key="9">
    <source>
        <dbReference type="EMBL" id="TWE09292.1"/>
    </source>
</evidence>
<feature type="domain" description="HTH araC/xylS-type" evidence="8">
    <location>
        <begin position="143"/>
        <end position="240"/>
    </location>
</feature>
<evidence type="ECO:0000256" key="5">
    <source>
        <dbReference type="ARBA" id="ARBA00074140"/>
    </source>
</evidence>
<evidence type="ECO:0000256" key="2">
    <source>
        <dbReference type="ARBA" id="ARBA00023015"/>
    </source>
</evidence>
<organism evidence="9 10">
    <name type="scientific">Rudaeicoccus suwonensis</name>
    <dbReference type="NCBI Taxonomy" id="657409"/>
    <lineage>
        <taxon>Bacteria</taxon>
        <taxon>Bacillati</taxon>
        <taxon>Actinomycetota</taxon>
        <taxon>Actinomycetes</taxon>
        <taxon>Micrococcales</taxon>
        <taxon>Dermacoccaceae</taxon>
        <taxon>Rudaeicoccus</taxon>
    </lineage>
</organism>
<feature type="region of interest" description="Disordered" evidence="7">
    <location>
        <begin position="234"/>
        <end position="255"/>
    </location>
</feature>
<dbReference type="Pfam" id="PF12833">
    <property type="entry name" value="HTH_18"/>
    <property type="match status" value="1"/>
</dbReference>
<dbReference type="PANTHER" id="PTHR11019:SF199">
    <property type="entry name" value="HTH-TYPE TRANSCRIPTIONAL REGULATOR NIMR"/>
    <property type="match status" value="1"/>
</dbReference>
<evidence type="ECO:0000256" key="4">
    <source>
        <dbReference type="ARBA" id="ARBA00023163"/>
    </source>
</evidence>
<accession>A0A561E123</accession>
<dbReference type="CDD" id="cd06124">
    <property type="entry name" value="cupin_NimR-like_N"/>
    <property type="match status" value="1"/>
</dbReference>
<proteinExistence type="predicted"/>
<dbReference type="InterPro" id="IPR011051">
    <property type="entry name" value="RmlC_Cupin_sf"/>
</dbReference>
<evidence type="ECO:0000256" key="7">
    <source>
        <dbReference type="SAM" id="MobiDB-lite"/>
    </source>
</evidence>
<dbReference type="Gene3D" id="2.60.120.10">
    <property type="entry name" value="Jelly Rolls"/>
    <property type="match status" value="1"/>
</dbReference>
<evidence type="ECO:0000313" key="10">
    <source>
        <dbReference type="Proteomes" id="UP000318297"/>
    </source>
</evidence>
<dbReference type="SMART" id="SM00342">
    <property type="entry name" value="HTH_ARAC"/>
    <property type="match status" value="1"/>
</dbReference>
<dbReference type="PROSITE" id="PS01124">
    <property type="entry name" value="HTH_ARAC_FAMILY_2"/>
    <property type="match status" value="1"/>
</dbReference>
<dbReference type="InterPro" id="IPR014710">
    <property type="entry name" value="RmlC-like_jellyroll"/>
</dbReference>